<keyword evidence="1" id="KW-0812">Transmembrane</keyword>
<organism evidence="2 3">
    <name type="scientific">Favolaschia claudopus</name>
    <dbReference type="NCBI Taxonomy" id="2862362"/>
    <lineage>
        <taxon>Eukaryota</taxon>
        <taxon>Fungi</taxon>
        <taxon>Dikarya</taxon>
        <taxon>Basidiomycota</taxon>
        <taxon>Agaricomycotina</taxon>
        <taxon>Agaricomycetes</taxon>
        <taxon>Agaricomycetidae</taxon>
        <taxon>Agaricales</taxon>
        <taxon>Marasmiineae</taxon>
        <taxon>Mycenaceae</taxon>
        <taxon>Favolaschia</taxon>
    </lineage>
</organism>
<keyword evidence="1" id="KW-1133">Transmembrane helix</keyword>
<comment type="caution">
    <text evidence="2">The sequence shown here is derived from an EMBL/GenBank/DDBJ whole genome shotgun (WGS) entry which is preliminary data.</text>
</comment>
<dbReference type="Proteomes" id="UP001362999">
    <property type="component" value="Unassembled WGS sequence"/>
</dbReference>
<dbReference type="EMBL" id="JAWWNJ010000062">
    <property type="protein sequence ID" value="KAK7012903.1"/>
    <property type="molecule type" value="Genomic_DNA"/>
</dbReference>
<accession>A0AAW0AK66</accession>
<feature type="transmembrane region" description="Helical" evidence="1">
    <location>
        <begin position="141"/>
        <end position="164"/>
    </location>
</feature>
<reference evidence="2 3" key="1">
    <citation type="journal article" date="2024" name="J Genomics">
        <title>Draft genome sequencing and assembly of Favolaschia claudopus CIRM-BRFM 2984 isolated from oak limbs.</title>
        <authorList>
            <person name="Navarro D."/>
            <person name="Drula E."/>
            <person name="Chaduli D."/>
            <person name="Cazenave R."/>
            <person name="Ahrendt S."/>
            <person name="Wang J."/>
            <person name="Lipzen A."/>
            <person name="Daum C."/>
            <person name="Barry K."/>
            <person name="Grigoriev I.V."/>
            <person name="Favel A."/>
            <person name="Rosso M.N."/>
            <person name="Martin F."/>
        </authorList>
    </citation>
    <scope>NUCLEOTIDE SEQUENCE [LARGE SCALE GENOMIC DNA]</scope>
    <source>
        <strain evidence="2 3">CIRM-BRFM 2984</strain>
    </source>
</reference>
<dbReference type="AlphaFoldDB" id="A0AAW0AK66"/>
<feature type="transmembrane region" description="Helical" evidence="1">
    <location>
        <begin position="16"/>
        <end position="42"/>
    </location>
</feature>
<sequence>MANFEPENIWTPVLSSLIQCATALFLNGICVLLGVLACYFLCRRGTSLRCVLFWAVVMTSSLATMQMIHQLVSAVQLVQLHRSFDTVGEQRELLLLRFERLSASQRLWDKIFILVSNVFTDCIFMYRYYVVSGNARYTRRLLSLSLLLVIVTTIFGVLTSLLPWNPRASSIVVGVGMISANLLLTGLTAGRIWWMRRCVIQGNPQLVHRSNTAITLLLESSALYFVLMLTVLLVELVGSPDLLESPGFAVVNGGSVQIMNILPALLIVRVSVERTVDVDPTCNPRAEV</sequence>
<feature type="transmembrane region" description="Helical" evidence="1">
    <location>
        <begin position="51"/>
        <end position="72"/>
    </location>
</feature>
<evidence type="ECO:0000313" key="2">
    <source>
        <dbReference type="EMBL" id="KAK7012903.1"/>
    </source>
</evidence>
<feature type="transmembrane region" description="Helical" evidence="1">
    <location>
        <begin position="111"/>
        <end position="129"/>
    </location>
</feature>
<evidence type="ECO:0000256" key="1">
    <source>
        <dbReference type="SAM" id="Phobius"/>
    </source>
</evidence>
<gene>
    <name evidence="2" type="ORF">R3P38DRAFT_1534189</name>
</gene>
<proteinExistence type="predicted"/>
<feature type="transmembrane region" description="Helical" evidence="1">
    <location>
        <begin position="170"/>
        <end position="194"/>
    </location>
</feature>
<keyword evidence="1" id="KW-0472">Membrane</keyword>
<name>A0AAW0AK66_9AGAR</name>
<protein>
    <submittedName>
        <fullName evidence="2">Uncharacterized protein</fullName>
    </submittedName>
</protein>
<evidence type="ECO:0000313" key="3">
    <source>
        <dbReference type="Proteomes" id="UP001362999"/>
    </source>
</evidence>
<keyword evidence="3" id="KW-1185">Reference proteome</keyword>
<feature type="transmembrane region" description="Helical" evidence="1">
    <location>
        <begin position="246"/>
        <end position="268"/>
    </location>
</feature>
<feature type="transmembrane region" description="Helical" evidence="1">
    <location>
        <begin position="214"/>
        <end position="234"/>
    </location>
</feature>